<organism evidence="1">
    <name type="scientific">marine sediment metagenome</name>
    <dbReference type="NCBI Taxonomy" id="412755"/>
    <lineage>
        <taxon>unclassified sequences</taxon>
        <taxon>metagenomes</taxon>
        <taxon>ecological metagenomes</taxon>
    </lineage>
</organism>
<proteinExistence type="predicted"/>
<comment type="caution">
    <text evidence="1">The sequence shown here is derived from an EMBL/GenBank/DDBJ whole genome shotgun (WGS) entry which is preliminary data.</text>
</comment>
<gene>
    <name evidence="1" type="ORF">LCGC14_1731180</name>
</gene>
<reference evidence="1" key="1">
    <citation type="journal article" date="2015" name="Nature">
        <title>Complex archaea that bridge the gap between prokaryotes and eukaryotes.</title>
        <authorList>
            <person name="Spang A."/>
            <person name="Saw J.H."/>
            <person name="Jorgensen S.L."/>
            <person name="Zaremba-Niedzwiedzka K."/>
            <person name="Martijn J."/>
            <person name="Lind A.E."/>
            <person name="van Eijk R."/>
            <person name="Schleper C."/>
            <person name="Guy L."/>
            <person name="Ettema T.J."/>
        </authorList>
    </citation>
    <scope>NUCLEOTIDE SEQUENCE</scope>
</reference>
<protein>
    <submittedName>
        <fullName evidence="1">Uncharacterized protein</fullName>
    </submittedName>
</protein>
<evidence type="ECO:0000313" key="1">
    <source>
        <dbReference type="EMBL" id="KKM07718.1"/>
    </source>
</evidence>
<name>A0A0F9K985_9ZZZZ</name>
<accession>A0A0F9K985</accession>
<dbReference type="AlphaFoldDB" id="A0A0F9K985"/>
<dbReference type="EMBL" id="LAZR01015710">
    <property type="protein sequence ID" value="KKM07718.1"/>
    <property type="molecule type" value="Genomic_DNA"/>
</dbReference>
<sequence>MSKKILVPKKDKWFHSKSRAPFGFKKVKGFEGWFYTGATLHFGHPNDSKKGKKKGS</sequence>